<evidence type="ECO:0000313" key="2">
    <source>
        <dbReference type="EMBL" id="PWH07559.1"/>
    </source>
</evidence>
<evidence type="ECO:0008006" key="4">
    <source>
        <dbReference type="Google" id="ProtNLM"/>
    </source>
</evidence>
<feature type="compositionally biased region" description="Basic and acidic residues" evidence="1">
    <location>
        <begin position="48"/>
        <end position="67"/>
    </location>
</feature>
<evidence type="ECO:0000256" key="1">
    <source>
        <dbReference type="SAM" id="MobiDB-lite"/>
    </source>
</evidence>
<gene>
    <name evidence="2" type="ORF">DEO23_02710</name>
</gene>
<sequence length="67" mass="7692">MLMRLNRLTHTARAALRTDRGRQAAGRATDVMAGTARRYAPKHRRKIDKAEQSARSYIERGGQRDLR</sequence>
<accession>A0A2U2RNW9</accession>
<reference evidence="2 3" key="1">
    <citation type="submission" date="2018-05" db="EMBL/GenBank/DDBJ databases">
        <title>Brachybacterium sp. M1HQ-2T, whole genome shotgun sequence.</title>
        <authorList>
            <person name="Tuo L."/>
        </authorList>
    </citation>
    <scope>NUCLEOTIDE SEQUENCE [LARGE SCALE GENOMIC DNA]</scope>
    <source>
        <strain evidence="2 3">M1HQ-2</strain>
    </source>
</reference>
<evidence type="ECO:0000313" key="3">
    <source>
        <dbReference type="Proteomes" id="UP000245590"/>
    </source>
</evidence>
<dbReference type="Proteomes" id="UP000245590">
    <property type="component" value="Unassembled WGS sequence"/>
</dbReference>
<comment type="caution">
    <text evidence="2">The sequence shown here is derived from an EMBL/GenBank/DDBJ whole genome shotgun (WGS) entry which is preliminary data.</text>
</comment>
<organism evidence="2 3">
    <name type="scientific">Brachybacterium endophyticum</name>
    <dbReference type="NCBI Taxonomy" id="2182385"/>
    <lineage>
        <taxon>Bacteria</taxon>
        <taxon>Bacillati</taxon>
        <taxon>Actinomycetota</taxon>
        <taxon>Actinomycetes</taxon>
        <taxon>Micrococcales</taxon>
        <taxon>Dermabacteraceae</taxon>
        <taxon>Brachybacterium</taxon>
    </lineage>
</organism>
<protein>
    <recommendedName>
        <fullName evidence="4">Antitoxin</fullName>
    </recommendedName>
</protein>
<feature type="region of interest" description="Disordered" evidence="1">
    <location>
        <begin position="37"/>
        <end position="67"/>
    </location>
</feature>
<proteinExistence type="predicted"/>
<keyword evidence="3" id="KW-1185">Reference proteome</keyword>
<dbReference type="EMBL" id="QFKX01000001">
    <property type="protein sequence ID" value="PWH07559.1"/>
    <property type="molecule type" value="Genomic_DNA"/>
</dbReference>
<name>A0A2U2RNW9_9MICO</name>
<dbReference type="AlphaFoldDB" id="A0A2U2RNW9"/>